<dbReference type="EMBL" id="JAHIBW010000022">
    <property type="protein sequence ID" value="KAG7299503.1"/>
    <property type="molecule type" value="Genomic_DNA"/>
</dbReference>
<evidence type="ECO:0000313" key="2">
    <source>
        <dbReference type="Proteomes" id="UP000823941"/>
    </source>
</evidence>
<reference evidence="1 2" key="1">
    <citation type="submission" date="2021-06" db="EMBL/GenBank/DDBJ databases">
        <title>A haploid diamondback moth (Plutella xylostella L.) genome assembly resolves 31 chromosomes and identifies a diamide resistance mutation.</title>
        <authorList>
            <person name="Ward C.M."/>
            <person name="Perry K.D."/>
            <person name="Baker G."/>
            <person name="Powis K."/>
            <person name="Heckel D.G."/>
            <person name="Baxter S.W."/>
        </authorList>
    </citation>
    <scope>NUCLEOTIDE SEQUENCE [LARGE SCALE GENOMIC DNA]</scope>
    <source>
        <strain evidence="1 2">LV</strain>
        <tissue evidence="1">Single pupa</tissue>
    </source>
</reference>
<evidence type="ECO:0000313" key="1">
    <source>
        <dbReference type="EMBL" id="KAG7299503.1"/>
    </source>
</evidence>
<comment type="caution">
    <text evidence="1">The sequence shown here is derived from an EMBL/GenBank/DDBJ whole genome shotgun (WGS) entry which is preliminary data.</text>
</comment>
<keyword evidence="2" id="KW-1185">Reference proteome</keyword>
<feature type="non-terminal residue" evidence="1">
    <location>
        <position position="1"/>
    </location>
</feature>
<sequence length="59" mass="6429">ASSLRLAKVHIIGSTLERGLRVCKCNELRGSSGRLKAVPGSGDSGERQIMQWLSSGRYR</sequence>
<gene>
    <name evidence="1" type="ORF">JYU34_016465</name>
</gene>
<feature type="non-terminal residue" evidence="1">
    <location>
        <position position="59"/>
    </location>
</feature>
<protein>
    <submittedName>
        <fullName evidence="1">Uncharacterized protein</fullName>
    </submittedName>
</protein>
<organism evidence="1 2">
    <name type="scientific">Plutella xylostella</name>
    <name type="common">Diamondback moth</name>
    <name type="synonym">Plutella maculipennis</name>
    <dbReference type="NCBI Taxonomy" id="51655"/>
    <lineage>
        <taxon>Eukaryota</taxon>
        <taxon>Metazoa</taxon>
        <taxon>Ecdysozoa</taxon>
        <taxon>Arthropoda</taxon>
        <taxon>Hexapoda</taxon>
        <taxon>Insecta</taxon>
        <taxon>Pterygota</taxon>
        <taxon>Neoptera</taxon>
        <taxon>Endopterygota</taxon>
        <taxon>Lepidoptera</taxon>
        <taxon>Glossata</taxon>
        <taxon>Ditrysia</taxon>
        <taxon>Yponomeutoidea</taxon>
        <taxon>Plutellidae</taxon>
        <taxon>Plutella</taxon>
    </lineage>
</organism>
<dbReference type="Proteomes" id="UP000823941">
    <property type="component" value="Chromosome 22"/>
</dbReference>
<name>A0ABQ7Q2N9_PLUXY</name>
<proteinExistence type="predicted"/>
<accession>A0ABQ7Q2N9</accession>